<protein>
    <recommendedName>
        <fullName evidence="6">Tail sheath protein C-terminal domain-containing protein</fullName>
    </recommendedName>
</protein>
<sequence>MPEYLAPGVYVEEVSFRSKSIEGVPTSTTGFAGVTRYGPVQYVDGTRPGPRSTEPRLVTSFTEFERVYGGLEQVAVDRGDGQPISESYLAHAARAFFLNGGRRLYVSRVFAPRDPGGGGALELGLSSLPVAFGAGDTATWRARWPGAYGNALLTVRPVRKRNCAVQHATFGTQATGVTRGTVVEIQEPPVPPAKLPGDQDDLVAANLAVVDLDDSDVDANGRPKQVFRSAGGPVATTATSIIKEVVLRVTVQPSTERIDVYDDLGAHPAQRRWIGRILQADDPEDENAVLFVDTDAPDDPADPATLTRALELIVALQTPATGVRLTGGHDGVMPTPDDLFGAVADPDVATVKATGLQALGEIDDIAIVALPDAGTYADTTSCQVAASYVIAHAEDLRYRIAVVDAPRSSSMTEVRDFRGKFDTTRAALYHPWIEVLDPLQRPAQGSPPRRVVLPPSGFVTGIYARTDITRGVYKAPANEVVQGLTRFEANINKPRNDVLNPEGINALRFFEGRGSRVWGARTMTSDPEWIYVNVRRLFIYLEHSIDKAMQYAVFEPNNSRLWDSIRRSVEDFLYGQWLSGALLGATPEEAFFVRCDRTTMTQNDLDNGRLICLIGVAPTKPAEFVIFRIGQFTADARA</sequence>
<accession>A0A1H1UXX4</accession>
<name>A0A1H1UXX4_9ACTN</name>
<comment type="similarity">
    <text evidence="1">Belongs to the myoviridae tail sheath protein family.</text>
</comment>
<dbReference type="Pfam" id="PF04984">
    <property type="entry name" value="Phage_sheath_1"/>
    <property type="match status" value="1"/>
</dbReference>
<feature type="domain" description="Tail sheath protein subtilisin-like" evidence="2">
    <location>
        <begin position="356"/>
        <end position="523"/>
    </location>
</feature>
<dbReference type="STRING" id="117157.SAMN04489717_3823"/>
<dbReference type="PANTHER" id="PTHR35861:SF1">
    <property type="entry name" value="PHAGE TAIL SHEATH PROTEIN"/>
    <property type="match status" value="1"/>
</dbReference>
<dbReference type="InterPro" id="IPR035089">
    <property type="entry name" value="Phage_sheath_subtilisin"/>
</dbReference>
<organism evidence="4 5">
    <name type="scientific">Actinopolymorpha singaporensis</name>
    <dbReference type="NCBI Taxonomy" id="117157"/>
    <lineage>
        <taxon>Bacteria</taxon>
        <taxon>Bacillati</taxon>
        <taxon>Actinomycetota</taxon>
        <taxon>Actinomycetes</taxon>
        <taxon>Propionibacteriales</taxon>
        <taxon>Actinopolymorphaceae</taxon>
        <taxon>Actinopolymorpha</taxon>
    </lineage>
</organism>
<dbReference type="OrthoDB" id="9767864at2"/>
<dbReference type="Proteomes" id="UP000198983">
    <property type="component" value="Chromosome I"/>
</dbReference>
<evidence type="ECO:0000259" key="3">
    <source>
        <dbReference type="Pfam" id="PF17482"/>
    </source>
</evidence>
<proteinExistence type="inferred from homology"/>
<evidence type="ECO:0000313" key="4">
    <source>
        <dbReference type="EMBL" id="SDS77384.1"/>
    </source>
</evidence>
<dbReference type="EMBL" id="LT629732">
    <property type="protein sequence ID" value="SDS77384.1"/>
    <property type="molecule type" value="Genomic_DNA"/>
</dbReference>
<dbReference type="Gene3D" id="3.40.50.11780">
    <property type="match status" value="2"/>
</dbReference>
<keyword evidence="5" id="KW-1185">Reference proteome</keyword>
<feature type="domain" description="Tail sheath protein C-terminal" evidence="3">
    <location>
        <begin position="524"/>
        <end position="629"/>
    </location>
</feature>
<dbReference type="InterPro" id="IPR052042">
    <property type="entry name" value="Tail_sheath_structural"/>
</dbReference>
<dbReference type="PANTHER" id="PTHR35861">
    <property type="match status" value="1"/>
</dbReference>
<evidence type="ECO:0008006" key="6">
    <source>
        <dbReference type="Google" id="ProtNLM"/>
    </source>
</evidence>
<dbReference type="Pfam" id="PF17482">
    <property type="entry name" value="Phage_sheath_1C"/>
    <property type="match status" value="1"/>
</dbReference>
<reference evidence="4 5" key="1">
    <citation type="submission" date="2016-10" db="EMBL/GenBank/DDBJ databases">
        <authorList>
            <person name="de Groot N.N."/>
        </authorList>
    </citation>
    <scope>NUCLEOTIDE SEQUENCE [LARGE SCALE GENOMIC DNA]</scope>
    <source>
        <strain evidence="4 5">DSM 22024</strain>
    </source>
</reference>
<evidence type="ECO:0000313" key="5">
    <source>
        <dbReference type="Proteomes" id="UP000198983"/>
    </source>
</evidence>
<dbReference type="AlphaFoldDB" id="A0A1H1UXX4"/>
<dbReference type="InterPro" id="IPR020287">
    <property type="entry name" value="Tail_sheath_C"/>
</dbReference>
<dbReference type="RefSeq" id="WP_092654975.1">
    <property type="nucleotide sequence ID" value="NZ_LT629732.1"/>
</dbReference>
<gene>
    <name evidence="4" type="ORF">SAMN04489717_3823</name>
</gene>
<evidence type="ECO:0000259" key="2">
    <source>
        <dbReference type="Pfam" id="PF04984"/>
    </source>
</evidence>
<evidence type="ECO:0000256" key="1">
    <source>
        <dbReference type="ARBA" id="ARBA00008005"/>
    </source>
</evidence>